<dbReference type="AlphaFoldDB" id="A0A9Q9IFH1"/>
<dbReference type="RefSeq" id="WP_052388215.1">
    <property type="nucleotide sequence ID" value="NZ_CP073767.1"/>
</dbReference>
<feature type="region of interest" description="Disordered" evidence="1">
    <location>
        <begin position="1"/>
        <end position="20"/>
    </location>
</feature>
<feature type="compositionally biased region" description="Basic and acidic residues" evidence="1">
    <location>
        <begin position="7"/>
        <end position="20"/>
    </location>
</feature>
<dbReference type="KEGG" id="daur:Daura_45115"/>
<sequence>MTSPDPGPDKGRGKGLDEGRDEGWHDAWVAALDALELEADQVEQLLRHRDVLETTPLTPATFTPPEGLGPLPLALADRARRLVQRQLDLSRELTIAMAGNRQQARLVSRLHREAADTVPVFVDNRT</sequence>
<reference evidence="2" key="1">
    <citation type="submission" date="2021-04" db="EMBL/GenBank/DDBJ databases">
        <title>Dactylosporangium aurantiacum NRRL B-8018 full assembly.</title>
        <authorList>
            <person name="Hartkoorn R.C."/>
            <person name="Beaudoing E."/>
            <person name="Hot D."/>
        </authorList>
    </citation>
    <scope>NUCLEOTIDE SEQUENCE</scope>
    <source>
        <strain evidence="2">NRRL B-8018</strain>
    </source>
</reference>
<accession>A0A9Q9IFH1</accession>
<dbReference type="Proteomes" id="UP001058003">
    <property type="component" value="Chromosome"/>
</dbReference>
<dbReference type="EMBL" id="CP073767">
    <property type="protein sequence ID" value="UWZ53628.1"/>
    <property type="molecule type" value="Genomic_DNA"/>
</dbReference>
<evidence type="ECO:0000313" key="3">
    <source>
        <dbReference type="Proteomes" id="UP001058003"/>
    </source>
</evidence>
<proteinExistence type="predicted"/>
<protein>
    <submittedName>
        <fullName evidence="2">Uncharacterized protein</fullName>
    </submittedName>
</protein>
<gene>
    <name evidence="2" type="ORF">Daura_45115</name>
</gene>
<name>A0A9Q9IFH1_9ACTN</name>
<evidence type="ECO:0000256" key="1">
    <source>
        <dbReference type="SAM" id="MobiDB-lite"/>
    </source>
</evidence>
<evidence type="ECO:0000313" key="2">
    <source>
        <dbReference type="EMBL" id="UWZ53628.1"/>
    </source>
</evidence>
<organism evidence="2 3">
    <name type="scientific">Dactylosporangium aurantiacum</name>
    <dbReference type="NCBI Taxonomy" id="35754"/>
    <lineage>
        <taxon>Bacteria</taxon>
        <taxon>Bacillati</taxon>
        <taxon>Actinomycetota</taxon>
        <taxon>Actinomycetes</taxon>
        <taxon>Micromonosporales</taxon>
        <taxon>Micromonosporaceae</taxon>
        <taxon>Dactylosporangium</taxon>
    </lineage>
</organism>
<keyword evidence="3" id="KW-1185">Reference proteome</keyword>